<dbReference type="AlphaFoldDB" id="A0A182Y1B8"/>
<dbReference type="Pfam" id="PF00565">
    <property type="entry name" value="SNase"/>
    <property type="match status" value="4"/>
</dbReference>
<dbReference type="GO" id="GO:0031047">
    <property type="term" value="P:regulatory ncRNA-mediated gene silencing"/>
    <property type="evidence" value="ECO:0007669"/>
    <property type="project" value="UniProtKB-UniRule"/>
</dbReference>
<keyword evidence="7" id="KW-1185">Reference proteome</keyword>
<proteinExistence type="predicted"/>
<organism evidence="6 7">
    <name type="scientific">Anopheles stephensi</name>
    <name type="common">Indo-Pakistan malaria mosquito</name>
    <dbReference type="NCBI Taxonomy" id="30069"/>
    <lineage>
        <taxon>Eukaryota</taxon>
        <taxon>Metazoa</taxon>
        <taxon>Ecdysozoa</taxon>
        <taxon>Arthropoda</taxon>
        <taxon>Hexapoda</taxon>
        <taxon>Insecta</taxon>
        <taxon>Pterygota</taxon>
        <taxon>Neoptera</taxon>
        <taxon>Endopterygota</taxon>
        <taxon>Diptera</taxon>
        <taxon>Nematocera</taxon>
        <taxon>Culicoidea</taxon>
        <taxon>Culicidae</taxon>
        <taxon>Anophelinae</taxon>
        <taxon>Anopheles</taxon>
    </lineage>
</organism>
<evidence type="ECO:0000313" key="7">
    <source>
        <dbReference type="Proteomes" id="UP000076408"/>
    </source>
</evidence>
<evidence type="ECO:0000256" key="5">
    <source>
        <dbReference type="PIRNR" id="PIRNR017179"/>
    </source>
</evidence>
<dbReference type="FunFam" id="2.40.50.90:FF:000003">
    <property type="entry name" value="Staphylococcal nuclease domain-containing protein"/>
    <property type="match status" value="1"/>
</dbReference>
<dbReference type="FunFam" id="2.40.50.90:FF:000004">
    <property type="entry name" value="Staphylococcal nuclease domain-containing protein"/>
    <property type="match status" value="1"/>
</dbReference>
<dbReference type="FunFam" id="2.40.50.90:FF:000005">
    <property type="entry name" value="Staphylococcal nuclease domain-containing protein"/>
    <property type="match status" value="1"/>
</dbReference>
<comment type="subcellular location">
    <subcellularLocation>
        <location evidence="1 5">Cytoplasm</location>
    </subcellularLocation>
</comment>
<dbReference type="GO" id="GO:0004518">
    <property type="term" value="F:nuclease activity"/>
    <property type="evidence" value="ECO:0007669"/>
    <property type="project" value="TreeGrafter"/>
</dbReference>
<evidence type="ECO:0000256" key="4">
    <source>
        <dbReference type="ARBA" id="ARBA00022737"/>
    </source>
</evidence>
<name>A0A182Y1B8_ANOST</name>
<dbReference type="PROSITE" id="PS50830">
    <property type="entry name" value="TNASE_3"/>
    <property type="match status" value="4"/>
</dbReference>
<dbReference type="SMART" id="SM00333">
    <property type="entry name" value="TUDOR"/>
    <property type="match status" value="1"/>
</dbReference>
<dbReference type="PANTHER" id="PTHR12302">
    <property type="entry name" value="EBNA2 BINDING PROTEIN P100"/>
    <property type="match status" value="1"/>
</dbReference>
<dbReference type="GO" id="GO:0005634">
    <property type="term" value="C:nucleus"/>
    <property type="evidence" value="ECO:0007669"/>
    <property type="project" value="TreeGrafter"/>
</dbReference>
<dbReference type="InterPro" id="IPR016685">
    <property type="entry name" value="Silence_cplx_Nase-comp_TudorSN"/>
</dbReference>
<reference evidence="7" key="1">
    <citation type="journal article" date="2014" name="Genome Biol.">
        <title>Genome analysis of a major urban malaria vector mosquito, Anopheles stephensi.</title>
        <authorList>
            <person name="Jiang X."/>
            <person name="Peery A."/>
            <person name="Hall A.B."/>
            <person name="Sharma A."/>
            <person name="Chen X.G."/>
            <person name="Waterhouse R.M."/>
            <person name="Komissarov A."/>
            <person name="Riehle M.M."/>
            <person name="Shouche Y."/>
            <person name="Sharakhova M.V."/>
            <person name="Lawson D."/>
            <person name="Pakpour N."/>
            <person name="Arensburger P."/>
            <person name="Davidson V.L."/>
            <person name="Eiglmeier K."/>
            <person name="Emrich S."/>
            <person name="George P."/>
            <person name="Kennedy R.C."/>
            <person name="Mane S.P."/>
            <person name="Maslen G."/>
            <person name="Oringanje C."/>
            <person name="Qi Y."/>
            <person name="Settlage R."/>
            <person name="Tojo M."/>
            <person name="Tubio J.M."/>
            <person name="Unger M.F."/>
            <person name="Wang B."/>
            <person name="Vernick K.D."/>
            <person name="Ribeiro J.M."/>
            <person name="James A.A."/>
            <person name="Michel K."/>
            <person name="Riehle M.A."/>
            <person name="Luckhart S."/>
            <person name="Sharakhov I.V."/>
            <person name="Tu Z."/>
        </authorList>
    </citation>
    <scope>NUCLEOTIDE SEQUENCE [LARGE SCALE GENOMIC DNA]</scope>
    <source>
        <strain evidence="7">Indian</strain>
    </source>
</reference>
<accession>A0A182Y1B8</accession>
<dbReference type="Pfam" id="PF00567">
    <property type="entry name" value="TUDOR"/>
    <property type="match status" value="1"/>
</dbReference>
<dbReference type="CDD" id="cd00175">
    <property type="entry name" value="SNc"/>
    <property type="match status" value="1"/>
</dbReference>
<dbReference type="PIRSF" id="PIRSF017179">
    <property type="entry name" value="RISC-Tudor-SN"/>
    <property type="match status" value="1"/>
</dbReference>
<dbReference type="VEuPathDB" id="VectorBase:ASTEI20_036312"/>
<dbReference type="FunFam" id="2.30.30.140:FF:000018">
    <property type="entry name" value="Serine/threonine-protein kinase 31"/>
    <property type="match status" value="1"/>
</dbReference>
<dbReference type="FunFam" id="2.40.50.90:FF:000002">
    <property type="entry name" value="Staphylococcal nuclease domain-containing protein"/>
    <property type="match status" value="1"/>
</dbReference>
<keyword evidence="3 5" id="KW-0963">Cytoplasm</keyword>
<dbReference type="GO" id="GO:0006402">
    <property type="term" value="P:mRNA catabolic process"/>
    <property type="evidence" value="ECO:0007669"/>
    <property type="project" value="UniProtKB-UniRule"/>
</dbReference>
<protein>
    <recommendedName>
        <fullName evidence="2">Staphylococcal nuclease domain-containing protein 1</fullName>
    </recommendedName>
</protein>
<dbReference type="OMA" id="ARCADHH"/>
<dbReference type="SMART" id="SM00318">
    <property type="entry name" value="SNc"/>
    <property type="match status" value="4"/>
</dbReference>
<evidence type="ECO:0000256" key="1">
    <source>
        <dbReference type="ARBA" id="ARBA00004496"/>
    </source>
</evidence>
<dbReference type="InterPro" id="IPR016071">
    <property type="entry name" value="Staphylococal_nuclease_OB-fold"/>
</dbReference>
<keyword evidence="4" id="KW-0677">Repeat</keyword>
<dbReference type="InterPro" id="IPR035437">
    <property type="entry name" value="SNase_OB-fold_sf"/>
</dbReference>
<dbReference type="Gene3D" id="2.40.50.90">
    <property type="match status" value="5"/>
</dbReference>
<dbReference type="CDD" id="cd20433">
    <property type="entry name" value="Tudor_TDRD11"/>
    <property type="match status" value="1"/>
</dbReference>
<dbReference type="EnsemblMetazoa" id="ASTEI02254-RA">
    <property type="protein sequence ID" value="ASTEI02254-PA"/>
    <property type="gene ID" value="ASTEI02254"/>
</dbReference>
<dbReference type="STRING" id="30069.A0A182Y1B8"/>
<dbReference type="GO" id="GO:0031332">
    <property type="term" value="C:RNAi effector complex"/>
    <property type="evidence" value="ECO:0007669"/>
    <property type="project" value="InterPro"/>
</dbReference>
<dbReference type="InterPro" id="IPR047386">
    <property type="entry name" value="Tudor_TDRD11"/>
</dbReference>
<dbReference type="PROSITE" id="PS50304">
    <property type="entry name" value="TUDOR"/>
    <property type="match status" value="1"/>
</dbReference>
<evidence type="ECO:0000256" key="2">
    <source>
        <dbReference type="ARBA" id="ARBA00017230"/>
    </source>
</evidence>
<dbReference type="Gene3D" id="2.30.30.140">
    <property type="match status" value="1"/>
</dbReference>
<dbReference type="VEuPathDB" id="VectorBase:ASTEI02254"/>
<dbReference type="VEuPathDB" id="VectorBase:ASTE009576"/>
<reference evidence="6" key="2">
    <citation type="submission" date="2020-05" db="UniProtKB">
        <authorList>
            <consortium name="EnsemblMetazoa"/>
        </authorList>
    </citation>
    <scope>IDENTIFICATION</scope>
    <source>
        <strain evidence="6">Indian</strain>
    </source>
</reference>
<sequence length="934" mass="105754">MSAANVPAAAANPAPPPVLKKGIVKQVSYHFQPSLHGSTLAILSGDSLILRDKPVNGPPREKQLNFAGVVAPKLARRPTTGSNDGSKDQPYAWEAREYLRQRLIGQEVWFYSEKPPNANREYGYVKLGKDLNSENIVESIVSEGLVTVRRDSVRQTPEHARLIELEDAARRARKGLWSDAPEGEHVRNIVWNIDNPKQFVDQHGGQLIKAIIEHVRDGSTVRAFLMPNPRVFQHITLMMSGIRCPGFKLDAEGKPDNTTDVPYAEEARFHVESRLLQREVKIRLESNSNTNFLGTILCPEGNIAESLLRNGFAKCVEWSIPYVKEGIDRLRASEREAKMGRLRLWKDYKPPAALANTKDKELVGTVMEVYNGDAISVKVGNVTKKVFFSSIRPPRPKEEDGPRAKNSRPLYDIPYMFEAREFLRKKLIGKRVTCTLDYVAPARDNYPEKYCYTVRLDDQNVAEAMLEKGLATVINYRQDDEQRSPEYDKLRAAQEQAIKGQKGMHAKKQTPSHRINDLTTDHSRIKHHYLPSWQRALRTEALVEFVASGSRLRIYCPKESCLVTFLLAGISCRRSSRPAIGGAPAQEAEPYGDEALQFTRERVLQRDVSVKIETTDKQATSVIGWLFTEHNVNLSVALVEEGLAEVHFTAEKSDYYRVLRDAETRAKAQRKNIWKDYVEKVAAEEEKDEIEDTPDVNTPAERKVKYESVVVTEVTPELQFYAQHTDQGAKLEELMTKLRQDFKAMPPVTGSYAPRRGDMCAAKFSEDDEWYRAKVEKVEKGGNVSILYIDYGNRETVPSTRLAMIPPTFISEKPFAHLYVPALLLLPTDPDDRTEAVKAFSQDVLNRTLNMNVEYRISGTEYVTLVDPSTKADIAEDLIADGYLIADKNKKDRRLTKLIADYKDAEQKARKQHKGIWQYGDSTEDQAGEFGLSR</sequence>
<evidence type="ECO:0000313" key="6">
    <source>
        <dbReference type="EnsemblMetazoa" id="ASTEI02254-PA"/>
    </source>
</evidence>
<dbReference type="Proteomes" id="UP000076408">
    <property type="component" value="Unassembled WGS sequence"/>
</dbReference>
<dbReference type="InterPro" id="IPR002999">
    <property type="entry name" value="Tudor"/>
</dbReference>
<dbReference type="PANTHER" id="PTHR12302:SF2">
    <property type="entry name" value="STAPHYLOCOCCAL NUCLEASE DOMAIN-CONTAINING PROTEIN 1"/>
    <property type="match status" value="1"/>
</dbReference>
<evidence type="ECO:0000256" key="3">
    <source>
        <dbReference type="ARBA" id="ARBA00022490"/>
    </source>
</evidence>
<dbReference type="GO" id="GO:0005829">
    <property type="term" value="C:cytosol"/>
    <property type="evidence" value="ECO:0007669"/>
    <property type="project" value="UniProtKB-UniRule"/>
</dbReference>
<dbReference type="GO" id="GO:0003723">
    <property type="term" value="F:RNA binding"/>
    <property type="evidence" value="ECO:0007669"/>
    <property type="project" value="UniProtKB-UniRule"/>
</dbReference>
<dbReference type="SUPFAM" id="SSF63748">
    <property type="entry name" value="Tudor/PWWP/MBT"/>
    <property type="match status" value="1"/>
</dbReference>
<dbReference type="FunFam" id="2.40.50.90:FF:000001">
    <property type="entry name" value="Staphylococcal nuclease domain-containing protein"/>
    <property type="match status" value="1"/>
</dbReference>
<dbReference type="SUPFAM" id="SSF50199">
    <property type="entry name" value="Staphylococcal nuclease"/>
    <property type="match status" value="5"/>
</dbReference>